<geneLocation type="plasmid" evidence="1 2">
    <name>AZOBR_p2</name>
</geneLocation>
<dbReference type="EMBL" id="HE577329">
    <property type="protein sequence ID" value="CCD02025.1"/>
    <property type="molecule type" value="Genomic_DNA"/>
</dbReference>
<keyword evidence="2" id="KW-1185">Reference proteome</keyword>
<evidence type="ECO:0000313" key="2">
    <source>
        <dbReference type="Proteomes" id="UP000007319"/>
    </source>
</evidence>
<protein>
    <submittedName>
        <fullName evidence="1">Uncharacterized protein</fullName>
    </submittedName>
</protein>
<evidence type="ECO:0000313" key="1">
    <source>
        <dbReference type="EMBL" id="CCD02025.1"/>
    </source>
</evidence>
<name>A0A9P1JY66_9PROT</name>
<accession>A0A9P1JY66</accession>
<keyword evidence="1" id="KW-0614">Plasmid</keyword>
<proteinExistence type="predicted"/>
<dbReference type="KEGG" id="abs:AZOBR_p270221"/>
<dbReference type="Proteomes" id="UP000007319">
    <property type="component" value="Plasmid AZOBR_p2"/>
</dbReference>
<reference evidence="1 2" key="1">
    <citation type="journal article" date="2011" name="PLoS Genet.">
        <title>Azospirillum genomes reveal transition of bacteria from aquatic to terrestrial environments.</title>
        <authorList>
            <person name="Wisniewski-Dye F."/>
            <person name="Borziak K."/>
            <person name="Khalsa-Moyers G."/>
            <person name="Alexandre G."/>
            <person name="Sukharnikov L.O."/>
            <person name="Wuichet K."/>
            <person name="Hurst G.B."/>
            <person name="McDonald W.H."/>
            <person name="Robertson J.S."/>
            <person name="Barbe V."/>
            <person name="Calteau A."/>
            <person name="Rouy Z."/>
            <person name="Mangenot S."/>
            <person name="Prigent-Combaret C."/>
            <person name="Normand P."/>
            <person name="Boyer M."/>
            <person name="Siguier P."/>
            <person name="Dessaux Y."/>
            <person name="Elmerich C."/>
            <person name="Condemine G."/>
            <person name="Krishnen G."/>
            <person name="Kennedy I."/>
            <person name="Paterson A.H."/>
            <person name="Gonzalez V."/>
            <person name="Mavingui P."/>
            <person name="Zhulin I.B."/>
        </authorList>
    </citation>
    <scope>NUCLEOTIDE SEQUENCE [LARGE SCALE GENOMIC DNA]</scope>
    <source>
        <strain evidence="1 2">Sp245</strain>
    </source>
</reference>
<sequence>MDQTAVPTPQSATIAERVAKTGIDEAMIEER</sequence>
<dbReference type="AlphaFoldDB" id="A0A9P1JY66"/>
<gene>
    <name evidence="1" type="ORF">AZOBR_p270221</name>
</gene>
<organism evidence="1 2">
    <name type="scientific">Azospirillum baldaniorum</name>
    <dbReference type="NCBI Taxonomy" id="1064539"/>
    <lineage>
        <taxon>Bacteria</taxon>
        <taxon>Pseudomonadati</taxon>
        <taxon>Pseudomonadota</taxon>
        <taxon>Alphaproteobacteria</taxon>
        <taxon>Rhodospirillales</taxon>
        <taxon>Azospirillaceae</taxon>
        <taxon>Azospirillum</taxon>
    </lineage>
</organism>